<evidence type="ECO:0000259" key="9">
    <source>
        <dbReference type="Pfam" id="PF16916"/>
    </source>
</evidence>
<dbReference type="InterPro" id="IPR036837">
    <property type="entry name" value="Cation_efflux_CTD_sf"/>
</dbReference>
<dbReference type="EMBL" id="BRXY01000127">
    <property type="protein sequence ID" value="GMH68670.1"/>
    <property type="molecule type" value="Genomic_DNA"/>
</dbReference>
<feature type="compositionally biased region" description="Polar residues" evidence="7">
    <location>
        <begin position="22"/>
        <end position="31"/>
    </location>
</feature>
<dbReference type="InterPro" id="IPR050291">
    <property type="entry name" value="CDF_Transporter"/>
</dbReference>
<name>A0A9W7AEW3_9STRA</name>
<dbReference type="InterPro" id="IPR058533">
    <property type="entry name" value="Cation_efflux_TM"/>
</dbReference>
<dbReference type="SUPFAM" id="SSF160240">
    <property type="entry name" value="Cation efflux protein cytoplasmic domain-like"/>
    <property type="match status" value="1"/>
</dbReference>
<evidence type="ECO:0000256" key="3">
    <source>
        <dbReference type="ARBA" id="ARBA00022448"/>
    </source>
</evidence>
<evidence type="ECO:0000256" key="6">
    <source>
        <dbReference type="ARBA" id="ARBA00023136"/>
    </source>
</evidence>
<dbReference type="PANTHER" id="PTHR43840">
    <property type="entry name" value="MITOCHONDRIAL METAL TRANSPORTER 1-RELATED"/>
    <property type="match status" value="1"/>
</dbReference>
<dbReference type="Gene3D" id="1.20.1510.10">
    <property type="entry name" value="Cation efflux protein transmembrane domain"/>
    <property type="match status" value="1"/>
</dbReference>
<evidence type="ECO:0000313" key="11">
    <source>
        <dbReference type="Proteomes" id="UP001165085"/>
    </source>
</evidence>
<gene>
    <name evidence="10" type="ORF">TrST_g4389</name>
</gene>
<keyword evidence="3" id="KW-0813">Transport</keyword>
<keyword evidence="6" id="KW-0472">Membrane</keyword>
<accession>A0A9W7AEW3</accession>
<dbReference type="Proteomes" id="UP001165085">
    <property type="component" value="Unassembled WGS sequence"/>
</dbReference>
<dbReference type="InterPro" id="IPR027470">
    <property type="entry name" value="Cation_efflux_CTD"/>
</dbReference>
<evidence type="ECO:0000256" key="4">
    <source>
        <dbReference type="ARBA" id="ARBA00022692"/>
    </source>
</evidence>
<organism evidence="10 11">
    <name type="scientific">Triparma strigata</name>
    <dbReference type="NCBI Taxonomy" id="1606541"/>
    <lineage>
        <taxon>Eukaryota</taxon>
        <taxon>Sar</taxon>
        <taxon>Stramenopiles</taxon>
        <taxon>Ochrophyta</taxon>
        <taxon>Bolidophyceae</taxon>
        <taxon>Parmales</taxon>
        <taxon>Triparmaceae</taxon>
        <taxon>Triparma</taxon>
    </lineage>
</organism>
<dbReference type="GO" id="GO:0016020">
    <property type="term" value="C:membrane"/>
    <property type="evidence" value="ECO:0007669"/>
    <property type="project" value="UniProtKB-SubCell"/>
</dbReference>
<proteinExistence type="inferred from homology"/>
<evidence type="ECO:0000313" key="10">
    <source>
        <dbReference type="EMBL" id="GMH68670.1"/>
    </source>
</evidence>
<sequence length="464" mass="50752">MLFLRRFITSSSPRLALKTRNLASSRSFSSREINHKPRPPPTAQDGEDVTVRGAMLNGALATSKAVVGIATHSPALISDAAHSFSDIATDFVTLLSYRKARQPADFEHPWGHGKYESVGTAVVGCVLIATGLGVGSHAGVMLYDVLMHDYWSQHATAMILPELADPFLSPVAAMGVAAASVALKLDMYWMTLRVGQEQNSKVIIANAYHHRSDALSSAVAFAGIGAASFLGLPLLDPLAGLAVAAWVINDGVDVTQGAVKDLLDMQIDSALLTEMAHVCSSVPGVKLKGDRSIRGRRMGPMMSVDVNITVDGWMSASSAHQLGEHVRMKLMARWSSLRDVRIHIDPDIRQEFEVHDPGGVNELRDPPQLYEERIRAILGKVSEVLKIRQLSLTYNIHGDVDLRMSVLLKPGLSIVASNSVAEEVKRLLVRHIGELKNIELDQDFGEQRQYLEEEDQDQDEKKYV</sequence>
<dbReference type="Pfam" id="PF01545">
    <property type="entry name" value="Cation_efflux"/>
    <property type="match status" value="1"/>
</dbReference>
<keyword evidence="11" id="KW-1185">Reference proteome</keyword>
<keyword evidence="4" id="KW-0812">Transmembrane</keyword>
<dbReference type="InterPro" id="IPR027469">
    <property type="entry name" value="Cation_efflux_TMD_sf"/>
</dbReference>
<evidence type="ECO:0000256" key="1">
    <source>
        <dbReference type="ARBA" id="ARBA00004141"/>
    </source>
</evidence>
<dbReference type="AlphaFoldDB" id="A0A9W7AEW3"/>
<dbReference type="FunFam" id="1.20.1510.10:FF:000006">
    <property type="entry name" value="Divalent cation efflux transporter"/>
    <property type="match status" value="1"/>
</dbReference>
<comment type="subcellular location">
    <subcellularLocation>
        <location evidence="1">Membrane</location>
        <topology evidence="1">Multi-pass membrane protein</topology>
    </subcellularLocation>
</comment>
<evidence type="ECO:0000256" key="5">
    <source>
        <dbReference type="ARBA" id="ARBA00022989"/>
    </source>
</evidence>
<evidence type="ECO:0000256" key="7">
    <source>
        <dbReference type="SAM" id="MobiDB-lite"/>
    </source>
</evidence>
<evidence type="ECO:0008006" key="12">
    <source>
        <dbReference type="Google" id="ProtNLM"/>
    </source>
</evidence>
<dbReference type="PANTHER" id="PTHR43840:SF15">
    <property type="entry name" value="MITOCHONDRIAL METAL TRANSPORTER 1-RELATED"/>
    <property type="match status" value="1"/>
</dbReference>
<protein>
    <recommendedName>
        <fullName evidence="12">Cation efflux protein cytoplasmic domain-containing protein</fullName>
    </recommendedName>
</protein>
<comment type="caution">
    <text evidence="10">The sequence shown here is derived from an EMBL/GenBank/DDBJ whole genome shotgun (WGS) entry which is preliminary data.</text>
</comment>
<dbReference type="NCBIfam" id="TIGR01297">
    <property type="entry name" value="CDF"/>
    <property type="match status" value="1"/>
</dbReference>
<feature type="domain" description="Cation efflux protein cytoplasmic" evidence="9">
    <location>
        <begin position="270"/>
        <end position="346"/>
    </location>
</feature>
<dbReference type="InterPro" id="IPR002524">
    <property type="entry name" value="Cation_efflux"/>
</dbReference>
<keyword evidence="5" id="KW-1133">Transmembrane helix</keyword>
<dbReference type="SUPFAM" id="SSF161111">
    <property type="entry name" value="Cation efflux protein transmembrane domain-like"/>
    <property type="match status" value="1"/>
</dbReference>
<dbReference type="OrthoDB" id="435980at2759"/>
<dbReference type="Gene3D" id="3.30.70.1350">
    <property type="entry name" value="Cation efflux protein, cytoplasmic domain"/>
    <property type="match status" value="1"/>
</dbReference>
<feature type="domain" description="Cation efflux protein transmembrane" evidence="8">
    <location>
        <begin position="54"/>
        <end position="263"/>
    </location>
</feature>
<dbReference type="GO" id="GO:0008324">
    <property type="term" value="F:monoatomic cation transmembrane transporter activity"/>
    <property type="evidence" value="ECO:0007669"/>
    <property type="project" value="InterPro"/>
</dbReference>
<comment type="similarity">
    <text evidence="2">Belongs to the cation diffusion facilitator (CDF) transporter (TC 2.A.4) family.</text>
</comment>
<evidence type="ECO:0000256" key="2">
    <source>
        <dbReference type="ARBA" id="ARBA00008114"/>
    </source>
</evidence>
<reference evidence="11" key="1">
    <citation type="journal article" date="2023" name="Commun. Biol.">
        <title>Genome analysis of Parmales, the sister group of diatoms, reveals the evolutionary specialization of diatoms from phago-mixotrophs to photoautotrophs.</title>
        <authorList>
            <person name="Ban H."/>
            <person name="Sato S."/>
            <person name="Yoshikawa S."/>
            <person name="Yamada K."/>
            <person name="Nakamura Y."/>
            <person name="Ichinomiya M."/>
            <person name="Sato N."/>
            <person name="Blanc-Mathieu R."/>
            <person name="Endo H."/>
            <person name="Kuwata A."/>
            <person name="Ogata H."/>
        </authorList>
    </citation>
    <scope>NUCLEOTIDE SEQUENCE [LARGE SCALE GENOMIC DNA]</scope>
    <source>
        <strain evidence="11">NIES 3701</strain>
    </source>
</reference>
<feature type="region of interest" description="Disordered" evidence="7">
    <location>
        <begin position="22"/>
        <end position="47"/>
    </location>
</feature>
<evidence type="ECO:0000259" key="8">
    <source>
        <dbReference type="Pfam" id="PF01545"/>
    </source>
</evidence>
<dbReference type="Pfam" id="PF16916">
    <property type="entry name" value="ZT_dimer"/>
    <property type="match status" value="1"/>
</dbReference>